<name>A0A916N690_9BURK</name>
<dbReference type="Pfam" id="PF01266">
    <property type="entry name" value="DAO"/>
    <property type="match status" value="1"/>
</dbReference>
<dbReference type="RefSeq" id="WP_211949445.1">
    <property type="nucleotide sequence ID" value="NZ_CAJPUY010000018.1"/>
</dbReference>
<dbReference type="SUPFAM" id="SSF51905">
    <property type="entry name" value="FAD/NAD(P)-binding domain"/>
    <property type="match status" value="1"/>
</dbReference>
<dbReference type="EMBL" id="CAJPUY010000018">
    <property type="protein sequence ID" value="CAG2152156.1"/>
    <property type="molecule type" value="Genomic_DNA"/>
</dbReference>
<dbReference type="GO" id="GO:0055130">
    <property type="term" value="P:D-alanine catabolic process"/>
    <property type="evidence" value="ECO:0007669"/>
    <property type="project" value="TreeGrafter"/>
</dbReference>
<evidence type="ECO:0000256" key="2">
    <source>
        <dbReference type="ARBA" id="ARBA00023002"/>
    </source>
</evidence>
<dbReference type="InterPro" id="IPR036188">
    <property type="entry name" value="FAD/NAD-bd_sf"/>
</dbReference>
<comment type="similarity">
    <text evidence="1">Belongs to the DadA oxidoreductase family.</text>
</comment>
<keyword evidence="5" id="KW-1185">Reference proteome</keyword>
<protein>
    <submittedName>
        <fullName evidence="4">D-amino acid dehydrogenase 1</fullName>
        <ecNumber evidence="4">1.4.99.-</ecNumber>
    </submittedName>
</protein>
<organism evidence="4 5">
    <name type="scientific">Cupriavidus yeoncheonensis</name>
    <dbReference type="NCBI Taxonomy" id="1462994"/>
    <lineage>
        <taxon>Bacteria</taxon>
        <taxon>Pseudomonadati</taxon>
        <taxon>Pseudomonadota</taxon>
        <taxon>Betaproteobacteria</taxon>
        <taxon>Burkholderiales</taxon>
        <taxon>Burkholderiaceae</taxon>
        <taxon>Cupriavidus</taxon>
    </lineage>
</organism>
<sequence>MSHMLVIGAGITGVTTAYTLAKQGYRVTVLDRHHYPAMETSFANGGQLSACNAEVWNHAGTLLKGFKWMMRRDAPLLLNPRPSWHKYSWLGEFVGNLRNYRANTIETTRLAIAARQHLFEMAEREQIDFNLERRGILHFYHDRASFEAAGRTNQLLVEGGLERYAVTPQEIRSIEPTLQGNYYGGYYTPSDSTGDIHKFTRGLARACERLGVTFVHGVDVKSVDLRKDGVTMRLAASEAAVASGQDGGERELRGTAVVVCAGVGSRHIAAMLGDRINVYPVKGYSITVHLDDERSVKNAPYVSLLDESAKIVTSRLGADRFRVAGTAEFNGDNRDIRADRIAPLVSWVRRNFAIETSRSVPWAGLRPMMPDMMPRVARGRATRVFYNTGHGHLGWTLSTATAAMIGQTIAASHPVH</sequence>
<dbReference type="AlphaFoldDB" id="A0A916N690"/>
<dbReference type="GO" id="GO:0005737">
    <property type="term" value="C:cytoplasm"/>
    <property type="evidence" value="ECO:0007669"/>
    <property type="project" value="TreeGrafter"/>
</dbReference>
<comment type="caution">
    <text evidence="4">The sequence shown here is derived from an EMBL/GenBank/DDBJ whole genome shotgun (WGS) entry which is preliminary data.</text>
</comment>
<evidence type="ECO:0000313" key="5">
    <source>
        <dbReference type="Proteomes" id="UP000672934"/>
    </source>
</evidence>
<dbReference type="Proteomes" id="UP000672934">
    <property type="component" value="Unassembled WGS sequence"/>
</dbReference>
<evidence type="ECO:0000256" key="1">
    <source>
        <dbReference type="ARBA" id="ARBA00009410"/>
    </source>
</evidence>
<accession>A0A916N690</accession>
<reference evidence="4" key="1">
    <citation type="submission" date="2021-03" db="EMBL/GenBank/DDBJ databases">
        <authorList>
            <person name="Peeters C."/>
        </authorList>
    </citation>
    <scope>NUCLEOTIDE SEQUENCE</scope>
    <source>
        <strain evidence="4">LMG 31506</strain>
    </source>
</reference>
<dbReference type="GO" id="GO:0005886">
    <property type="term" value="C:plasma membrane"/>
    <property type="evidence" value="ECO:0007669"/>
    <property type="project" value="TreeGrafter"/>
</dbReference>
<dbReference type="GO" id="GO:0008718">
    <property type="term" value="F:D-amino-acid dehydrogenase activity"/>
    <property type="evidence" value="ECO:0007669"/>
    <property type="project" value="TreeGrafter"/>
</dbReference>
<dbReference type="NCBIfam" id="NF009074">
    <property type="entry name" value="PRK12409.1"/>
    <property type="match status" value="1"/>
</dbReference>
<dbReference type="Gene3D" id="3.50.50.60">
    <property type="entry name" value="FAD/NAD(P)-binding domain"/>
    <property type="match status" value="2"/>
</dbReference>
<evidence type="ECO:0000313" key="4">
    <source>
        <dbReference type="EMBL" id="CAG2152156.1"/>
    </source>
</evidence>
<proteinExistence type="inferred from homology"/>
<gene>
    <name evidence="4" type="primary">dadA1_1</name>
    <name evidence="4" type="ORF">LMG31506_04548</name>
</gene>
<dbReference type="PANTHER" id="PTHR13847">
    <property type="entry name" value="SARCOSINE DEHYDROGENASE-RELATED"/>
    <property type="match status" value="1"/>
</dbReference>
<dbReference type="EC" id="1.4.99.-" evidence="4"/>
<dbReference type="SUPFAM" id="SSF54373">
    <property type="entry name" value="FAD-linked reductases, C-terminal domain"/>
    <property type="match status" value="1"/>
</dbReference>
<dbReference type="InterPro" id="IPR006076">
    <property type="entry name" value="FAD-dep_OxRdtase"/>
</dbReference>
<dbReference type="PANTHER" id="PTHR13847:SF280">
    <property type="entry name" value="D-AMINO ACID DEHYDROGENASE"/>
    <property type="match status" value="1"/>
</dbReference>
<keyword evidence="2 4" id="KW-0560">Oxidoreductase</keyword>
<evidence type="ECO:0000259" key="3">
    <source>
        <dbReference type="Pfam" id="PF01266"/>
    </source>
</evidence>
<dbReference type="Gene3D" id="3.30.9.10">
    <property type="entry name" value="D-Amino Acid Oxidase, subunit A, domain 2"/>
    <property type="match status" value="1"/>
</dbReference>
<feature type="domain" description="FAD dependent oxidoreductase" evidence="3">
    <location>
        <begin position="5"/>
        <end position="406"/>
    </location>
</feature>